<keyword evidence="3" id="KW-1185">Reference proteome</keyword>
<dbReference type="Proteomes" id="UP001303115">
    <property type="component" value="Unassembled WGS sequence"/>
</dbReference>
<reference evidence="3" key="1">
    <citation type="journal article" date="2023" name="Mol. Phylogenet. Evol.">
        <title>Genome-scale phylogeny and comparative genomics of the fungal order Sordariales.</title>
        <authorList>
            <person name="Hensen N."/>
            <person name="Bonometti L."/>
            <person name="Westerberg I."/>
            <person name="Brannstrom I.O."/>
            <person name="Guillou S."/>
            <person name="Cros-Aarteil S."/>
            <person name="Calhoun S."/>
            <person name="Haridas S."/>
            <person name="Kuo A."/>
            <person name="Mondo S."/>
            <person name="Pangilinan J."/>
            <person name="Riley R."/>
            <person name="LaButti K."/>
            <person name="Andreopoulos B."/>
            <person name="Lipzen A."/>
            <person name="Chen C."/>
            <person name="Yan M."/>
            <person name="Daum C."/>
            <person name="Ng V."/>
            <person name="Clum A."/>
            <person name="Steindorff A."/>
            <person name="Ohm R.A."/>
            <person name="Martin F."/>
            <person name="Silar P."/>
            <person name="Natvig D.O."/>
            <person name="Lalanne C."/>
            <person name="Gautier V."/>
            <person name="Ament-Velasquez S.L."/>
            <person name="Kruys A."/>
            <person name="Hutchinson M.I."/>
            <person name="Powell A.J."/>
            <person name="Barry K."/>
            <person name="Miller A.N."/>
            <person name="Grigoriev I.V."/>
            <person name="Debuchy R."/>
            <person name="Gladieux P."/>
            <person name="Hiltunen Thoren M."/>
            <person name="Johannesson H."/>
        </authorList>
    </citation>
    <scope>NUCLEOTIDE SEQUENCE [LARGE SCALE GENOMIC DNA]</scope>
    <source>
        <strain evidence="3">CBS 284.82</strain>
    </source>
</reference>
<feature type="transmembrane region" description="Helical" evidence="1">
    <location>
        <begin position="132"/>
        <end position="149"/>
    </location>
</feature>
<gene>
    <name evidence="2" type="ORF">C8A01DRAFT_50751</name>
</gene>
<name>A0AAN6P7X7_9PEZI</name>
<dbReference type="SUPFAM" id="SSF56112">
    <property type="entry name" value="Protein kinase-like (PK-like)"/>
    <property type="match status" value="1"/>
</dbReference>
<protein>
    <recommendedName>
        <fullName evidence="4">Protein kinase domain-containing protein</fullName>
    </recommendedName>
</protein>
<dbReference type="InterPro" id="IPR011009">
    <property type="entry name" value="Kinase-like_dom_sf"/>
</dbReference>
<evidence type="ECO:0000256" key="1">
    <source>
        <dbReference type="SAM" id="Phobius"/>
    </source>
</evidence>
<evidence type="ECO:0000313" key="2">
    <source>
        <dbReference type="EMBL" id="KAK4032467.1"/>
    </source>
</evidence>
<proteinExistence type="predicted"/>
<keyword evidence="1" id="KW-0812">Transmembrane</keyword>
<dbReference type="AlphaFoldDB" id="A0AAN6P7X7"/>
<dbReference type="EMBL" id="MU854607">
    <property type="protein sequence ID" value="KAK4032467.1"/>
    <property type="molecule type" value="Genomic_DNA"/>
</dbReference>
<organism evidence="2 3">
    <name type="scientific">Parachaetomium inaequale</name>
    <dbReference type="NCBI Taxonomy" id="2588326"/>
    <lineage>
        <taxon>Eukaryota</taxon>
        <taxon>Fungi</taxon>
        <taxon>Dikarya</taxon>
        <taxon>Ascomycota</taxon>
        <taxon>Pezizomycotina</taxon>
        <taxon>Sordariomycetes</taxon>
        <taxon>Sordariomycetidae</taxon>
        <taxon>Sordariales</taxon>
        <taxon>Chaetomiaceae</taxon>
        <taxon>Parachaetomium</taxon>
    </lineage>
</organism>
<dbReference type="Gene3D" id="1.10.510.10">
    <property type="entry name" value="Transferase(Phosphotransferase) domain 1"/>
    <property type="match status" value="1"/>
</dbReference>
<evidence type="ECO:0000313" key="3">
    <source>
        <dbReference type="Proteomes" id="UP001303115"/>
    </source>
</evidence>
<sequence>MQDQYTTVHYHYQYFPLGIGEVDDSIVLKYPLTAGRDLERLEAERKILEAILPYKNILGFKGSTDTGIYLERAPNGTVAEYILESDLHVKLSDFQGKLLAKDSTVLVDGCSIEPYRFSLPRDNFRADVKTDLFVLGCTLYFILLGYTIFPDIGNRDKEA</sequence>
<comment type="caution">
    <text evidence="2">The sequence shown here is derived from an EMBL/GenBank/DDBJ whole genome shotgun (WGS) entry which is preliminary data.</text>
</comment>
<accession>A0AAN6P7X7</accession>
<evidence type="ECO:0008006" key="4">
    <source>
        <dbReference type="Google" id="ProtNLM"/>
    </source>
</evidence>
<keyword evidence="1" id="KW-1133">Transmembrane helix</keyword>
<keyword evidence="1" id="KW-0472">Membrane</keyword>